<dbReference type="EMBL" id="GBRH01168991">
    <property type="protein sequence ID" value="JAE28905.1"/>
    <property type="molecule type" value="Transcribed_RNA"/>
</dbReference>
<organism evidence="2">
    <name type="scientific">Arundo donax</name>
    <name type="common">Giant reed</name>
    <name type="synonym">Donax arundinaceus</name>
    <dbReference type="NCBI Taxonomy" id="35708"/>
    <lineage>
        <taxon>Eukaryota</taxon>
        <taxon>Viridiplantae</taxon>
        <taxon>Streptophyta</taxon>
        <taxon>Embryophyta</taxon>
        <taxon>Tracheophyta</taxon>
        <taxon>Spermatophyta</taxon>
        <taxon>Magnoliopsida</taxon>
        <taxon>Liliopsida</taxon>
        <taxon>Poales</taxon>
        <taxon>Poaceae</taxon>
        <taxon>PACMAD clade</taxon>
        <taxon>Arundinoideae</taxon>
        <taxon>Arundineae</taxon>
        <taxon>Arundo</taxon>
    </lineage>
</organism>
<dbReference type="AlphaFoldDB" id="A0A0A9GV66"/>
<protein>
    <submittedName>
        <fullName evidence="2">Uncharacterized protein</fullName>
    </submittedName>
</protein>
<proteinExistence type="predicted"/>
<sequence>MAQLVSCHRPDMASSRHCHLSSSDQSRTDITI</sequence>
<accession>A0A0A9GV66</accession>
<reference evidence="2" key="1">
    <citation type="submission" date="2014-09" db="EMBL/GenBank/DDBJ databases">
        <authorList>
            <person name="Magalhaes I.L.F."/>
            <person name="Oliveira U."/>
            <person name="Santos F.R."/>
            <person name="Vidigal T.H.D.A."/>
            <person name="Brescovit A.D."/>
            <person name="Santos A.J."/>
        </authorList>
    </citation>
    <scope>NUCLEOTIDE SEQUENCE</scope>
    <source>
        <tissue evidence="2">Shoot tissue taken approximately 20 cm above the soil surface</tissue>
    </source>
</reference>
<reference evidence="2" key="2">
    <citation type="journal article" date="2015" name="Data Brief">
        <title>Shoot transcriptome of the giant reed, Arundo donax.</title>
        <authorList>
            <person name="Barrero R.A."/>
            <person name="Guerrero F.D."/>
            <person name="Moolhuijzen P."/>
            <person name="Goolsby J.A."/>
            <person name="Tidwell J."/>
            <person name="Bellgard S.E."/>
            <person name="Bellgard M.I."/>
        </authorList>
    </citation>
    <scope>NUCLEOTIDE SEQUENCE</scope>
    <source>
        <tissue evidence="2">Shoot tissue taken approximately 20 cm above the soil surface</tissue>
    </source>
</reference>
<feature type="compositionally biased region" description="Polar residues" evidence="1">
    <location>
        <begin position="20"/>
        <end position="32"/>
    </location>
</feature>
<feature type="region of interest" description="Disordered" evidence="1">
    <location>
        <begin position="1"/>
        <end position="32"/>
    </location>
</feature>
<name>A0A0A9GV66_ARUDO</name>
<evidence type="ECO:0000256" key="1">
    <source>
        <dbReference type="SAM" id="MobiDB-lite"/>
    </source>
</evidence>
<evidence type="ECO:0000313" key="2">
    <source>
        <dbReference type="EMBL" id="JAE28905.1"/>
    </source>
</evidence>